<sequence length="462" mass="50208">MSRALIVDDDLGFRIGVTELVQREGFEVTAASDLAEARQRLAQDPPDVVIVDLMLPDGSGIDLLRDLPAEARTEVIVITGHASVDSVIEALRAGVLDYLTKPVDMPRLKAVLANLTRTAELKSEIGALRRQLRELGRFGRLIGVSPAMQKVYDLIARVAPTDASVLLTGESGTGKEIVAQTIHEISKRRRGPFLPLNCGAMPAGLIESELFGHERGSFTGATQQRRGHFERASAGTLLLDEITEMPIELQVKLLRVLETGTILRIGGDASVKVDARVIAATNRPPEQAVADGKLREDLLYRLNVFPIALPPLRERVGDVALLAERFLDELNQAEGTRKVFREGTEARLDAYAWPGNVRELKNMIHRAFIMAETELDPEIPGNGAVPRPPGLRTGISLEEAERELILATLERNGGDKRRTAEILGIALKTLYNRLKRYQGAAAATDGDEAVESAAPEEGGGGL</sequence>
<evidence type="ECO:0000256" key="5">
    <source>
        <dbReference type="PROSITE-ProRule" id="PRU00169"/>
    </source>
</evidence>
<keyword evidence="3" id="KW-0805">Transcription regulation</keyword>
<evidence type="ECO:0000313" key="9">
    <source>
        <dbReference type="EMBL" id="TMQ70162.1"/>
    </source>
</evidence>
<dbReference type="PROSITE" id="PS00688">
    <property type="entry name" value="SIGMA54_INTERACT_3"/>
    <property type="match status" value="1"/>
</dbReference>
<feature type="domain" description="Sigma-54 factor interaction" evidence="7">
    <location>
        <begin position="141"/>
        <end position="369"/>
    </location>
</feature>
<dbReference type="GO" id="GO:0000160">
    <property type="term" value="P:phosphorelay signal transduction system"/>
    <property type="evidence" value="ECO:0007669"/>
    <property type="project" value="InterPro"/>
</dbReference>
<dbReference type="Gene3D" id="3.40.50.300">
    <property type="entry name" value="P-loop containing nucleotide triphosphate hydrolases"/>
    <property type="match status" value="1"/>
</dbReference>
<dbReference type="InterPro" id="IPR003593">
    <property type="entry name" value="AAA+_ATPase"/>
</dbReference>
<comment type="caution">
    <text evidence="9">The sequence shown here is derived from an EMBL/GenBank/DDBJ whole genome shotgun (WGS) entry which is preliminary data.</text>
</comment>
<dbReference type="Gene3D" id="1.10.10.60">
    <property type="entry name" value="Homeodomain-like"/>
    <property type="match status" value="1"/>
</dbReference>
<dbReference type="InterPro" id="IPR009057">
    <property type="entry name" value="Homeodomain-like_sf"/>
</dbReference>
<dbReference type="EMBL" id="VBPB01000245">
    <property type="protein sequence ID" value="TMQ70162.1"/>
    <property type="molecule type" value="Genomic_DNA"/>
</dbReference>
<feature type="domain" description="Response regulatory" evidence="8">
    <location>
        <begin position="3"/>
        <end position="116"/>
    </location>
</feature>
<gene>
    <name evidence="9" type="ORF">E6K81_13275</name>
</gene>
<dbReference type="InterPro" id="IPR002078">
    <property type="entry name" value="Sigma_54_int"/>
</dbReference>
<dbReference type="InterPro" id="IPR002197">
    <property type="entry name" value="HTH_Fis"/>
</dbReference>
<dbReference type="InterPro" id="IPR001789">
    <property type="entry name" value="Sig_transdc_resp-reg_receiver"/>
</dbReference>
<dbReference type="CDD" id="cd00009">
    <property type="entry name" value="AAA"/>
    <property type="match status" value="1"/>
</dbReference>
<feature type="modified residue" description="4-aspartylphosphate" evidence="5">
    <location>
        <position position="52"/>
    </location>
</feature>
<dbReference type="Pfam" id="PF00072">
    <property type="entry name" value="Response_reg"/>
    <property type="match status" value="1"/>
</dbReference>
<dbReference type="Gene3D" id="3.40.50.2300">
    <property type="match status" value="1"/>
</dbReference>
<dbReference type="SMART" id="SM00448">
    <property type="entry name" value="REC"/>
    <property type="match status" value="1"/>
</dbReference>
<evidence type="ECO:0000256" key="4">
    <source>
        <dbReference type="ARBA" id="ARBA00023163"/>
    </source>
</evidence>
<dbReference type="SUPFAM" id="SSF52540">
    <property type="entry name" value="P-loop containing nucleoside triphosphate hydrolases"/>
    <property type="match status" value="1"/>
</dbReference>
<dbReference type="CDD" id="cd00156">
    <property type="entry name" value="REC"/>
    <property type="match status" value="1"/>
</dbReference>
<feature type="region of interest" description="Disordered" evidence="6">
    <location>
        <begin position="442"/>
        <end position="462"/>
    </location>
</feature>
<dbReference type="AlphaFoldDB" id="A0A538U2Q5"/>
<dbReference type="Proteomes" id="UP000319771">
    <property type="component" value="Unassembled WGS sequence"/>
</dbReference>
<dbReference type="InterPro" id="IPR025944">
    <property type="entry name" value="Sigma_54_int_dom_CS"/>
</dbReference>
<evidence type="ECO:0000313" key="10">
    <source>
        <dbReference type="Proteomes" id="UP000319771"/>
    </source>
</evidence>
<dbReference type="SUPFAM" id="SSF46689">
    <property type="entry name" value="Homeodomain-like"/>
    <property type="match status" value="1"/>
</dbReference>
<dbReference type="Pfam" id="PF25601">
    <property type="entry name" value="AAA_lid_14"/>
    <property type="match status" value="1"/>
</dbReference>
<dbReference type="PROSITE" id="PS00675">
    <property type="entry name" value="SIGMA54_INTERACT_1"/>
    <property type="match status" value="1"/>
</dbReference>
<evidence type="ECO:0000256" key="2">
    <source>
        <dbReference type="ARBA" id="ARBA00022840"/>
    </source>
</evidence>
<dbReference type="FunFam" id="3.40.50.300:FF:000006">
    <property type="entry name" value="DNA-binding transcriptional regulator NtrC"/>
    <property type="match status" value="1"/>
</dbReference>
<proteinExistence type="predicted"/>
<keyword evidence="1" id="KW-0547">Nucleotide-binding</keyword>
<keyword evidence="5" id="KW-0597">Phosphoprotein</keyword>
<dbReference type="SMART" id="SM00382">
    <property type="entry name" value="AAA"/>
    <property type="match status" value="1"/>
</dbReference>
<dbReference type="PANTHER" id="PTHR32071">
    <property type="entry name" value="TRANSCRIPTIONAL REGULATORY PROTEIN"/>
    <property type="match status" value="1"/>
</dbReference>
<dbReference type="GO" id="GO:0006355">
    <property type="term" value="P:regulation of DNA-templated transcription"/>
    <property type="evidence" value="ECO:0007669"/>
    <property type="project" value="InterPro"/>
</dbReference>
<dbReference type="InterPro" id="IPR027417">
    <property type="entry name" value="P-loop_NTPase"/>
</dbReference>
<keyword evidence="4" id="KW-0804">Transcription</keyword>
<dbReference type="SUPFAM" id="SSF52172">
    <property type="entry name" value="CheY-like"/>
    <property type="match status" value="1"/>
</dbReference>
<evidence type="ECO:0000259" key="7">
    <source>
        <dbReference type="PROSITE" id="PS50045"/>
    </source>
</evidence>
<organism evidence="9 10">
    <name type="scientific">Eiseniibacteriota bacterium</name>
    <dbReference type="NCBI Taxonomy" id="2212470"/>
    <lineage>
        <taxon>Bacteria</taxon>
        <taxon>Candidatus Eiseniibacteriota</taxon>
    </lineage>
</organism>
<dbReference type="InterPro" id="IPR058031">
    <property type="entry name" value="AAA_lid_NorR"/>
</dbReference>
<dbReference type="PROSITE" id="PS50045">
    <property type="entry name" value="SIGMA54_INTERACT_4"/>
    <property type="match status" value="1"/>
</dbReference>
<evidence type="ECO:0000256" key="6">
    <source>
        <dbReference type="SAM" id="MobiDB-lite"/>
    </source>
</evidence>
<evidence type="ECO:0000256" key="1">
    <source>
        <dbReference type="ARBA" id="ARBA00022741"/>
    </source>
</evidence>
<dbReference type="PRINTS" id="PR01590">
    <property type="entry name" value="HTHFIS"/>
</dbReference>
<dbReference type="Pfam" id="PF00158">
    <property type="entry name" value="Sigma54_activat"/>
    <property type="match status" value="1"/>
</dbReference>
<dbReference type="InterPro" id="IPR011006">
    <property type="entry name" value="CheY-like_superfamily"/>
</dbReference>
<keyword evidence="2" id="KW-0067">ATP-binding</keyword>
<dbReference type="GO" id="GO:0043565">
    <property type="term" value="F:sequence-specific DNA binding"/>
    <property type="evidence" value="ECO:0007669"/>
    <property type="project" value="InterPro"/>
</dbReference>
<evidence type="ECO:0000259" key="8">
    <source>
        <dbReference type="PROSITE" id="PS50110"/>
    </source>
</evidence>
<dbReference type="PROSITE" id="PS50110">
    <property type="entry name" value="RESPONSE_REGULATORY"/>
    <property type="match status" value="1"/>
</dbReference>
<protein>
    <submittedName>
        <fullName evidence="9">Sigma-54-dependent Fis family transcriptional regulator</fullName>
    </submittedName>
</protein>
<dbReference type="InterPro" id="IPR025662">
    <property type="entry name" value="Sigma_54_int_dom_ATP-bd_1"/>
</dbReference>
<evidence type="ECO:0000256" key="3">
    <source>
        <dbReference type="ARBA" id="ARBA00023015"/>
    </source>
</evidence>
<reference evidence="9 10" key="1">
    <citation type="journal article" date="2019" name="Nat. Microbiol.">
        <title>Mediterranean grassland soil C-N compound turnover is dependent on rainfall and depth, and is mediated by genomically divergent microorganisms.</title>
        <authorList>
            <person name="Diamond S."/>
            <person name="Andeer P.F."/>
            <person name="Li Z."/>
            <person name="Crits-Christoph A."/>
            <person name="Burstein D."/>
            <person name="Anantharaman K."/>
            <person name="Lane K.R."/>
            <person name="Thomas B.C."/>
            <person name="Pan C."/>
            <person name="Northen T.R."/>
            <person name="Banfield J.F."/>
        </authorList>
    </citation>
    <scope>NUCLEOTIDE SEQUENCE [LARGE SCALE GENOMIC DNA]</scope>
    <source>
        <strain evidence="9">WS_11</strain>
    </source>
</reference>
<dbReference type="Gene3D" id="1.10.8.60">
    <property type="match status" value="1"/>
</dbReference>
<dbReference type="GO" id="GO:0005524">
    <property type="term" value="F:ATP binding"/>
    <property type="evidence" value="ECO:0007669"/>
    <property type="project" value="UniProtKB-KW"/>
</dbReference>
<dbReference type="Pfam" id="PF02954">
    <property type="entry name" value="HTH_8"/>
    <property type="match status" value="1"/>
</dbReference>
<accession>A0A538U2Q5</accession>
<name>A0A538U2Q5_UNCEI</name>